<evidence type="ECO:0000256" key="1">
    <source>
        <dbReference type="ARBA" id="ARBA00005380"/>
    </source>
</evidence>
<dbReference type="NCBIfam" id="TIGR03168">
    <property type="entry name" value="1-PFK"/>
    <property type="match status" value="1"/>
</dbReference>
<keyword evidence="11" id="KW-1185">Reference proteome</keyword>
<dbReference type="EC" id="2.7.1.144" evidence="7"/>
<dbReference type="Proteomes" id="UP000199225">
    <property type="component" value="Unassembled WGS sequence"/>
</dbReference>
<sequence>MIYTLTLNPSIDYTMHVSNFEPGGLTRATETDYYPGGKGINVSRVLSRLDIPSTALGYIGGFTGEFIRSALKTEGIEESFIETNQPTRINVKLKDDVESEINGPGPELNDLLQRRLLEQLDRLTSEDRLLLAGSIPSSLPDSFYRTIAEKCIKKNIPLAVDTSGQALKELLDYPLYLIKPNQKELEDLFGEPIDSKEKTALYARKLVEEGCEHVIVSLGGEGAVYVDKETTLFADAPKGEVINTVGAGDSMVAGFLAAKEQHLSPEEAFRKSVACGSATAFDSDLGKRKDVDDLYESIIIHQGGKE</sequence>
<dbReference type="OrthoDB" id="9801219at2"/>
<dbReference type="CDD" id="cd01164">
    <property type="entry name" value="FruK_PfkB_like"/>
    <property type="match status" value="1"/>
</dbReference>
<protein>
    <recommendedName>
        <fullName evidence="7">Tagatose-6-phosphate kinase</fullName>
        <ecNumber evidence="7">2.7.1.144</ecNumber>
    </recommendedName>
</protein>
<dbReference type="STRING" id="86666.SAMN04490247_2539"/>
<dbReference type="GO" id="GO:0005524">
    <property type="term" value="F:ATP binding"/>
    <property type="evidence" value="ECO:0007669"/>
    <property type="project" value="UniProtKB-UniRule"/>
</dbReference>
<dbReference type="InterPro" id="IPR017583">
    <property type="entry name" value="Tagatose/fructose_Pkinase"/>
</dbReference>
<evidence type="ECO:0000256" key="8">
    <source>
        <dbReference type="RuleBase" id="RU369061"/>
    </source>
</evidence>
<keyword evidence="7" id="KW-0423">Lactose metabolism</keyword>
<dbReference type="Gene3D" id="3.40.1190.20">
    <property type="match status" value="1"/>
</dbReference>
<feature type="domain" description="Carbohydrate kinase PfkB" evidence="9">
    <location>
        <begin position="6"/>
        <end position="280"/>
    </location>
</feature>
<dbReference type="InterPro" id="IPR022463">
    <property type="entry name" value="1-PFruKinase"/>
</dbReference>
<comment type="similarity">
    <text evidence="7">Belongs to the carbohydrate kinase PfkB family. LacC subfamily.</text>
</comment>
<dbReference type="PIRSF" id="PIRSF000535">
    <property type="entry name" value="1PFK/6PFK/LacC"/>
    <property type="match status" value="1"/>
</dbReference>
<organism evidence="10 11">
    <name type="scientific">Salimicrobium halophilum</name>
    <dbReference type="NCBI Taxonomy" id="86666"/>
    <lineage>
        <taxon>Bacteria</taxon>
        <taxon>Bacillati</taxon>
        <taxon>Bacillota</taxon>
        <taxon>Bacilli</taxon>
        <taxon>Bacillales</taxon>
        <taxon>Bacillaceae</taxon>
        <taxon>Salimicrobium</taxon>
    </lineage>
</organism>
<keyword evidence="3 7" id="KW-0547">Nucleotide-binding</keyword>
<evidence type="ECO:0000256" key="7">
    <source>
        <dbReference type="PIRNR" id="PIRNR000535"/>
    </source>
</evidence>
<evidence type="ECO:0000256" key="2">
    <source>
        <dbReference type="ARBA" id="ARBA00022679"/>
    </source>
</evidence>
<name>A0A1G8V6V6_9BACI</name>
<comment type="catalytic activity">
    <reaction evidence="6 8">
        <text>beta-D-fructose 1-phosphate + ATP = beta-D-fructose 1,6-bisphosphate + ADP + H(+)</text>
        <dbReference type="Rhea" id="RHEA:14213"/>
        <dbReference type="ChEBI" id="CHEBI:15378"/>
        <dbReference type="ChEBI" id="CHEBI:30616"/>
        <dbReference type="ChEBI" id="CHEBI:32966"/>
        <dbReference type="ChEBI" id="CHEBI:138881"/>
        <dbReference type="ChEBI" id="CHEBI:456216"/>
        <dbReference type="EC" id="2.7.1.56"/>
    </reaction>
</comment>
<dbReference type="GO" id="GO:2001059">
    <property type="term" value="P:D-tagatose 6-phosphate catabolic process"/>
    <property type="evidence" value="ECO:0007669"/>
    <property type="project" value="UniProtKB-UniPathway"/>
</dbReference>
<keyword evidence="2 7" id="KW-0808">Transferase</keyword>
<dbReference type="InterPro" id="IPR029056">
    <property type="entry name" value="Ribokinase-like"/>
</dbReference>
<dbReference type="GO" id="GO:0016052">
    <property type="term" value="P:carbohydrate catabolic process"/>
    <property type="evidence" value="ECO:0007669"/>
    <property type="project" value="UniProtKB-ARBA"/>
</dbReference>
<evidence type="ECO:0000313" key="11">
    <source>
        <dbReference type="Proteomes" id="UP000199225"/>
    </source>
</evidence>
<keyword evidence="4 8" id="KW-0418">Kinase</keyword>
<dbReference type="EMBL" id="FNEV01000008">
    <property type="protein sequence ID" value="SDJ61771.1"/>
    <property type="molecule type" value="Genomic_DNA"/>
</dbReference>
<comment type="function">
    <text evidence="8">Catalyzes the ATP-dependent phosphorylation of fructose-l-phosphate to fructose-l,6-bisphosphate.</text>
</comment>
<gene>
    <name evidence="10" type="ORF">SAMN04490247_2539</name>
</gene>
<dbReference type="GO" id="GO:0005829">
    <property type="term" value="C:cytosol"/>
    <property type="evidence" value="ECO:0007669"/>
    <property type="project" value="TreeGrafter"/>
</dbReference>
<dbReference type="FunFam" id="3.40.1190.20:FF:000001">
    <property type="entry name" value="Phosphofructokinase"/>
    <property type="match status" value="1"/>
</dbReference>
<comment type="similarity">
    <text evidence="1">Belongs to the carbohydrate kinase pfkB family.</text>
</comment>
<evidence type="ECO:0000256" key="3">
    <source>
        <dbReference type="ARBA" id="ARBA00022741"/>
    </source>
</evidence>
<dbReference type="AlphaFoldDB" id="A0A1G8V6V6"/>
<dbReference type="InterPro" id="IPR011611">
    <property type="entry name" value="PfkB_dom"/>
</dbReference>
<evidence type="ECO:0000256" key="5">
    <source>
        <dbReference type="ARBA" id="ARBA00022840"/>
    </source>
</evidence>
<dbReference type="Pfam" id="PF00294">
    <property type="entry name" value="PfkB"/>
    <property type="match status" value="1"/>
</dbReference>
<reference evidence="11" key="1">
    <citation type="submission" date="2016-10" db="EMBL/GenBank/DDBJ databases">
        <authorList>
            <person name="Varghese N."/>
            <person name="Submissions S."/>
        </authorList>
    </citation>
    <scope>NUCLEOTIDE SEQUENCE [LARGE SCALE GENOMIC DNA]</scope>
    <source>
        <strain evidence="11">DSM 4771</strain>
    </source>
</reference>
<dbReference type="GO" id="GO:0005988">
    <property type="term" value="P:lactose metabolic process"/>
    <property type="evidence" value="ECO:0007669"/>
    <property type="project" value="UniProtKB-KW"/>
</dbReference>
<accession>A0A1G8V6V6</accession>
<evidence type="ECO:0000256" key="4">
    <source>
        <dbReference type="ARBA" id="ARBA00022777"/>
    </source>
</evidence>
<dbReference type="PROSITE" id="PS00584">
    <property type="entry name" value="PFKB_KINASES_2"/>
    <property type="match status" value="1"/>
</dbReference>
<dbReference type="PANTHER" id="PTHR46566:SF1">
    <property type="entry name" value="1-PHOSPHOFRUCTOKINASE"/>
    <property type="match status" value="1"/>
</dbReference>
<keyword evidence="5 7" id="KW-0067">ATP-binding</keyword>
<dbReference type="GO" id="GO:0009024">
    <property type="term" value="F:tagatose-6-phosphate kinase activity"/>
    <property type="evidence" value="ECO:0007669"/>
    <property type="project" value="UniProtKB-EC"/>
</dbReference>
<dbReference type="InterPro" id="IPR002173">
    <property type="entry name" value="Carboh/pur_kinase_PfkB_CS"/>
</dbReference>
<comment type="pathway">
    <text evidence="7">Carbohydrate metabolism; D-tagatose 6-phosphate degradation; D-glyceraldehyde 3-phosphate and glycerone phosphate from D-tagatose 6-phosphate: step 1/2.</text>
</comment>
<dbReference type="RefSeq" id="WP_093194244.1">
    <property type="nucleotide sequence ID" value="NZ_FNEV01000008.1"/>
</dbReference>
<dbReference type="GO" id="GO:0044281">
    <property type="term" value="P:small molecule metabolic process"/>
    <property type="evidence" value="ECO:0007669"/>
    <property type="project" value="UniProtKB-ARBA"/>
</dbReference>
<dbReference type="UniPathway" id="UPA00704">
    <property type="reaction ID" value="UER00715"/>
</dbReference>
<evidence type="ECO:0000259" key="9">
    <source>
        <dbReference type="Pfam" id="PF00294"/>
    </source>
</evidence>
<dbReference type="NCBIfam" id="TIGR03828">
    <property type="entry name" value="pfkB"/>
    <property type="match status" value="1"/>
</dbReference>
<evidence type="ECO:0000256" key="6">
    <source>
        <dbReference type="ARBA" id="ARBA00047745"/>
    </source>
</evidence>
<comment type="catalytic activity">
    <reaction evidence="7">
        <text>D-tagatofuranose 6-phosphate + ATP = D-tagatofuranose 1,6-bisphosphate + ADP + H(+)</text>
        <dbReference type="Rhea" id="RHEA:12420"/>
        <dbReference type="ChEBI" id="CHEBI:15378"/>
        <dbReference type="ChEBI" id="CHEBI:30616"/>
        <dbReference type="ChEBI" id="CHEBI:58694"/>
        <dbReference type="ChEBI" id="CHEBI:58695"/>
        <dbReference type="ChEBI" id="CHEBI:456216"/>
        <dbReference type="EC" id="2.7.1.144"/>
    </reaction>
</comment>
<evidence type="ECO:0000313" key="10">
    <source>
        <dbReference type="EMBL" id="SDJ61771.1"/>
    </source>
</evidence>
<proteinExistence type="inferred from homology"/>
<dbReference type="PANTHER" id="PTHR46566">
    <property type="entry name" value="1-PHOSPHOFRUCTOKINASE-RELATED"/>
    <property type="match status" value="1"/>
</dbReference>
<dbReference type="GO" id="GO:0008662">
    <property type="term" value="F:1-phosphofructokinase activity"/>
    <property type="evidence" value="ECO:0007669"/>
    <property type="project" value="UniProtKB-UniRule"/>
</dbReference>
<dbReference type="SUPFAM" id="SSF53613">
    <property type="entry name" value="Ribokinase-like"/>
    <property type="match status" value="1"/>
</dbReference>